<feature type="transmembrane region" description="Helical" evidence="1">
    <location>
        <begin position="46"/>
        <end position="65"/>
    </location>
</feature>
<name>A0A6D2IJM7_9BRAS</name>
<evidence type="ECO:0000313" key="2">
    <source>
        <dbReference type="EMBL" id="CAA7025330.1"/>
    </source>
</evidence>
<evidence type="ECO:0008006" key="4">
    <source>
        <dbReference type="Google" id="ProtNLM"/>
    </source>
</evidence>
<organism evidence="2 3">
    <name type="scientific">Microthlaspi erraticum</name>
    <dbReference type="NCBI Taxonomy" id="1685480"/>
    <lineage>
        <taxon>Eukaryota</taxon>
        <taxon>Viridiplantae</taxon>
        <taxon>Streptophyta</taxon>
        <taxon>Embryophyta</taxon>
        <taxon>Tracheophyta</taxon>
        <taxon>Spermatophyta</taxon>
        <taxon>Magnoliopsida</taxon>
        <taxon>eudicotyledons</taxon>
        <taxon>Gunneridae</taxon>
        <taxon>Pentapetalae</taxon>
        <taxon>rosids</taxon>
        <taxon>malvids</taxon>
        <taxon>Brassicales</taxon>
        <taxon>Brassicaceae</taxon>
        <taxon>Coluteocarpeae</taxon>
        <taxon>Microthlaspi</taxon>
    </lineage>
</organism>
<keyword evidence="1" id="KW-0812">Transmembrane</keyword>
<sequence>MDEHSIVEKVKQPLLITVTNTEKVPDLRPISSEPATSRWSLLFKPFLVITTIGVFIAGLSLIIWITPTPPTVQVHSMSISFSKLHLPIWSAAFSIKNSNEKLHVTYENPSVWVFHRKRLVWTVRVGSFGQKGGEENEVVVKGDETGVIDEEATREMRRKWRFGEVW</sequence>
<comment type="caution">
    <text evidence="2">The sequence shown here is derived from an EMBL/GenBank/DDBJ whole genome shotgun (WGS) entry which is preliminary data.</text>
</comment>
<dbReference type="EMBL" id="CACVBM020000999">
    <property type="protein sequence ID" value="CAA7025330.1"/>
    <property type="molecule type" value="Genomic_DNA"/>
</dbReference>
<keyword evidence="1" id="KW-1133">Transmembrane helix</keyword>
<reference evidence="2" key="1">
    <citation type="submission" date="2020-01" db="EMBL/GenBank/DDBJ databases">
        <authorList>
            <person name="Mishra B."/>
        </authorList>
    </citation>
    <scope>NUCLEOTIDE SEQUENCE [LARGE SCALE GENOMIC DNA]</scope>
</reference>
<evidence type="ECO:0000256" key="1">
    <source>
        <dbReference type="SAM" id="Phobius"/>
    </source>
</evidence>
<proteinExistence type="predicted"/>
<dbReference type="AlphaFoldDB" id="A0A6D2IJM7"/>
<accession>A0A6D2IJM7</accession>
<keyword evidence="3" id="KW-1185">Reference proteome</keyword>
<keyword evidence="1" id="KW-0472">Membrane</keyword>
<gene>
    <name evidence="2" type="ORF">MERR_LOCUS12565</name>
</gene>
<dbReference type="OrthoDB" id="1092207at2759"/>
<protein>
    <recommendedName>
        <fullName evidence="4">Late embryogenesis abundant protein LEA-2 subgroup domain-containing protein</fullName>
    </recommendedName>
</protein>
<evidence type="ECO:0000313" key="3">
    <source>
        <dbReference type="Proteomes" id="UP000467841"/>
    </source>
</evidence>
<dbReference type="Proteomes" id="UP000467841">
    <property type="component" value="Unassembled WGS sequence"/>
</dbReference>